<dbReference type="SUPFAM" id="SSF52540">
    <property type="entry name" value="P-loop containing nucleoside triphosphate hydrolases"/>
    <property type="match status" value="1"/>
</dbReference>
<keyword evidence="2 5" id="KW-0547">Nucleotide-binding</keyword>
<feature type="binding site" evidence="5">
    <location>
        <begin position="31"/>
        <end position="36"/>
    </location>
    <ligand>
        <name>ATP</name>
        <dbReference type="ChEBI" id="CHEBI:30616"/>
    </ligand>
</feature>
<evidence type="ECO:0000313" key="8">
    <source>
        <dbReference type="Proteomes" id="UP000196531"/>
    </source>
</evidence>
<evidence type="ECO:0000256" key="6">
    <source>
        <dbReference type="NCBIfam" id="TIGR00152"/>
    </source>
</evidence>
<evidence type="ECO:0000256" key="2">
    <source>
        <dbReference type="ARBA" id="ARBA00022741"/>
    </source>
</evidence>
<comment type="subcellular location">
    <subcellularLocation>
        <location evidence="5">Cytoplasm</location>
    </subcellularLocation>
</comment>
<dbReference type="NCBIfam" id="TIGR00152">
    <property type="entry name" value="dephospho-CoA kinase"/>
    <property type="match status" value="1"/>
</dbReference>
<gene>
    <name evidence="5" type="primary">coaE</name>
    <name evidence="7" type="ORF">A9Q84_04220</name>
</gene>
<dbReference type="EC" id="2.7.1.24" evidence="5 6"/>
<proteinExistence type="inferred from homology"/>
<dbReference type="PANTHER" id="PTHR10695:SF46">
    <property type="entry name" value="BIFUNCTIONAL COENZYME A SYNTHASE-RELATED"/>
    <property type="match status" value="1"/>
</dbReference>
<reference evidence="8" key="1">
    <citation type="journal article" date="2017" name="Proc. Natl. Acad. Sci. U.S.A.">
        <title>Simulation of Deepwater Horizon oil plume reveals substrate specialization within a complex community of hydrocarbon-degraders.</title>
        <authorList>
            <person name="Hu P."/>
            <person name="Dubinsky E.A."/>
            <person name="Probst A.J."/>
            <person name="Wang J."/>
            <person name="Sieber C.M.K."/>
            <person name="Tom L.M."/>
            <person name="Gardinali P."/>
            <person name="Banfield J.F."/>
            <person name="Atlas R.M."/>
            <person name="Andersen G.L."/>
        </authorList>
    </citation>
    <scope>NUCLEOTIDE SEQUENCE [LARGE SCALE GENOMIC DNA]</scope>
</reference>
<evidence type="ECO:0000256" key="4">
    <source>
        <dbReference type="ARBA" id="ARBA00022993"/>
    </source>
</evidence>
<dbReference type="Proteomes" id="UP000196531">
    <property type="component" value="Unassembled WGS sequence"/>
</dbReference>
<evidence type="ECO:0000313" key="7">
    <source>
        <dbReference type="EMBL" id="OUR98629.1"/>
    </source>
</evidence>
<dbReference type="EMBL" id="MAAO01000004">
    <property type="protein sequence ID" value="OUR98629.1"/>
    <property type="molecule type" value="Genomic_DNA"/>
</dbReference>
<protein>
    <recommendedName>
        <fullName evidence="5 6">Dephospho-CoA kinase</fullName>
        <ecNumber evidence="5 6">2.7.1.24</ecNumber>
    </recommendedName>
    <alternativeName>
        <fullName evidence="5">Dephosphocoenzyme A kinase</fullName>
    </alternativeName>
</protein>
<dbReference type="InterPro" id="IPR001977">
    <property type="entry name" value="Depp_CoAkinase"/>
</dbReference>
<dbReference type="GO" id="GO:0004140">
    <property type="term" value="F:dephospho-CoA kinase activity"/>
    <property type="evidence" value="ECO:0007669"/>
    <property type="project" value="UniProtKB-UniRule"/>
</dbReference>
<keyword evidence="5" id="KW-0808">Transferase</keyword>
<comment type="function">
    <text evidence="5">Catalyzes the phosphorylation of the 3'-hydroxyl group of dephosphocoenzyme A to form coenzyme A.</text>
</comment>
<dbReference type="GO" id="GO:0005737">
    <property type="term" value="C:cytoplasm"/>
    <property type="evidence" value="ECO:0007669"/>
    <property type="project" value="UniProtKB-SubCell"/>
</dbReference>
<comment type="similarity">
    <text evidence="1 5">Belongs to the CoaE family.</text>
</comment>
<keyword evidence="5" id="KW-0963">Cytoplasm</keyword>
<evidence type="ECO:0000256" key="5">
    <source>
        <dbReference type="HAMAP-Rule" id="MF_00376"/>
    </source>
</evidence>
<evidence type="ECO:0000256" key="1">
    <source>
        <dbReference type="ARBA" id="ARBA00009018"/>
    </source>
</evidence>
<dbReference type="HAMAP" id="MF_00376">
    <property type="entry name" value="Dephospho_CoA_kinase"/>
    <property type="match status" value="1"/>
</dbReference>
<evidence type="ECO:0000256" key="3">
    <source>
        <dbReference type="ARBA" id="ARBA00022840"/>
    </source>
</evidence>
<dbReference type="PANTHER" id="PTHR10695">
    <property type="entry name" value="DEPHOSPHO-COA KINASE-RELATED"/>
    <property type="match status" value="1"/>
</dbReference>
<accession>A0A1Y5FAD6</accession>
<dbReference type="InterPro" id="IPR027417">
    <property type="entry name" value="P-loop_NTPase"/>
</dbReference>
<name>A0A1Y5FAD6_9BACT</name>
<comment type="pathway">
    <text evidence="5">Cofactor biosynthesis; coenzyme A biosynthesis; CoA from (R)-pantothenate: step 5/5.</text>
</comment>
<dbReference type="GO" id="GO:0015937">
    <property type="term" value="P:coenzyme A biosynthetic process"/>
    <property type="evidence" value="ECO:0007669"/>
    <property type="project" value="UniProtKB-UniRule"/>
</dbReference>
<comment type="caution">
    <text evidence="7">The sequence shown here is derived from an EMBL/GenBank/DDBJ whole genome shotgun (WGS) entry which is preliminary data.</text>
</comment>
<dbReference type="AlphaFoldDB" id="A0A1Y5FAD6"/>
<dbReference type="UniPathway" id="UPA00241">
    <property type="reaction ID" value="UER00356"/>
</dbReference>
<sequence length="212" mass="24089">MILKDIFQTLDKSKRLHGVDCPVIGLTGGIATGKSTVSKLLQGNGLPVICADSLIKDIYSWDETKEFITKNFPKVISNNSIDFKKLREIAFASDKNREALEAYLYQHLPEAFNQQFSKFGIVETIIYDVPLLFEKKLESKFDLIICVHSPKKIQIERLLKRDGISVDLAESILQKQLPIDEKRDRSDFTLSNISDLDKLELEVEAIVALLFE</sequence>
<dbReference type="CDD" id="cd02022">
    <property type="entry name" value="DPCK"/>
    <property type="match status" value="1"/>
</dbReference>
<keyword evidence="4 5" id="KW-0173">Coenzyme A biosynthesis</keyword>
<keyword evidence="5 7" id="KW-0418">Kinase</keyword>
<dbReference type="Pfam" id="PF01121">
    <property type="entry name" value="CoaE"/>
    <property type="match status" value="1"/>
</dbReference>
<dbReference type="GO" id="GO:0005524">
    <property type="term" value="F:ATP binding"/>
    <property type="evidence" value="ECO:0007669"/>
    <property type="project" value="UniProtKB-UniRule"/>
</dbReference>
<dbReference type="Gene3D" id="3.40.50.300">
    <property type="entry name" value="P-loop containing nucleotide triphosphate hydrolases"/>
    <property type="match status" value="1"/>
</dbReference>
<keyword evidence="3 5" id="KW-0067">ATP-binding</keyword>
<dbReference type="PROSITE" id="PS51219">
    <property type="entry name" value="DPCK"/>
    <property type="match status" value="1"/>
</dbReference>
<organism evidence="7 8">
    <name type="scientific">Halobacteriovorax marinus</name>
    <dbReference type="NCBI Taxonomy" id="97084"/>
    <lineage>
        <taxon>Bacteria</taxon>
        <taxon>Pseudomonadati</taxon>
        <taxon>Bdellovibrionota</taxon>
        <taxon>Bacteriovoracia</taxon>
        <taxon>Bacteriovoracales</taxon>
        <taxon>Halobacteriovoraceae</taxon>
        <taxon>Halobacteriovorax</taxon>
    </lineage>
</organism>
<comment type="catalytic activity">
    <reaction evidence="5">
        <text>3'-dephospho-CoA + ATP = ADP + CoA + H(+)</text>
        <dbReference type="Rhea" id="RHEA:18245"/>
        <dbReference type="ChEBI" id="CHEBI:15378"/>
        <dbReference type="ChEBI" id="CHEBI:30616"/>
        <dbReference type="ChEBI" id="CHEBI:57287"/>
        <dbReference type="ChEBI" id="CHEBI:57328"/>
        <dbReference type="ChEBI" id="CHEBI:456216"/>
        <dbReference type="EC" id="2.7.1.24"/>
    </reaction>
</comment>